<feature type="transmembrane region" description="Helical" evidence="1">
    <location>
        <begin position="163"/>
        <end position="182"/>
    </location>
</feature>
<feature type="transmembrane region" description="Helical" evidence="1">
    <location>
        <begin position="136"/>
        <end position="157"/>
    </location>
</feature>
<gene>
    <name evidence="2" type="ORF">HLB44_17040</name>
</gene>
<proteinExistence type="predicted"/>
<keyword evidence="1" id="KW-1133">Transmembrane helix</keyword>
<evidence type="ECO:0000313" key="3">
    <source>
        <dbReference type="Proteomes" id="UP000737171"/>
    </source>
</evidence>
<keyword evidence="1" id="KW-0472">Membrane</keyword>
<feature type="transmembrane region" description="Helical" evidence="1">
    <location>
        <begin position="56"/>
        <end position="76"/>
    </location>
</feature>
<keyword evidence="1" id="KW-0812">Transmembrane</keyword>
<dbReference type="EMBL" id="JABRWJ010000005">
    <property type="protein sequence ID" value="NRF68699.1"/>
    <property type="molecule type" value="Genomic_DNA"/>
</dbReference>
<comment type="caution">
    <text evidence="2">The sequence shown here is derived from an EMBL/GenBank/DDBJ whole genome shotgun (WGS) entry which is preliminary data.</text>
</comment>
<feature type="transmembrane region" description="Helical" evidence="1">
    <location>
        <begin position="5"/>
        <end position="25"/>
    </location>
</feature>
<protein>
    <recommendedName>
        <fullName evidence="4">Transmembrane protein</fullName>
    </recommendedName>
</protein>
<reference evidence="2 3" key="1">
    <citation type="submission" date="2020-05" db="EMBL/GenBank/DDBJ databases">
        <title>Aquincola sp. isolate from soil.</title>
        <authorList>
            <person name="Han J."/>
            <person name="Kim D.-U."/>
        </authorList>
    </citation>
    <scope>NUCLEOTIDE SEQUENCE [LARGE SCALE GENOMIC DNA]</scope>
    <source>
        <strain evidence="2 3">S2</strain>
    </source>
</reference>
<evidence type="ECO:0008006" key="4">
    <source>
        <dbReference type="Google" id="ProtNLM"/>
    </source>
</evidence>
<organism evidence="2 3">
    <name type="scientific">Pseudaquabacterium terrae</name>
    <dbReference type="NCBI Taxonomy" id="2732868"/>
    <lineage>
        <taxon>Bacteria</taxon>
        <taxon>Pseudomonadati</taxon>
        <taxon>Pseudomonadota</taxon>
        <taxon>Betaproteobacteria</taxon>
        <taxon>Burkholderiales</taxon>
        <taxon>Sphaerotilaceae</taxon>
        <taxon>Pseudaquabacterium</taxon>
    </lineage>
</organism>
<name>A0ABX2EJB6_9BURK</name>
<feature type="transmembrane region" description="Helical" evidence="1">
    <location>
        <begin position="82"/>
        <end position="102"/>
    </location>
</feature>
<accession>A0ABX2EJB6</accession>
<evidence type="ECO:0000256" key="1">
    <source>
        <dbReference type="SAM" id="Phobius"/>
    </source>
</evidence>
<evidence type="ECO:0000313" key="2">
    <source>
        <dbReference type="EMBL" id="NRF68699.1"/>
    </source>
</evidence>
<sequence>MSLRLLLGLGAVVLYALLSHLLMLYAADAPWAIAALFGPLLLPCLALAWRRGHWPALTATIAALIALILIVAAGGLGDVRRLYLAQHAGVHLSLGIGFAASLRGPGLSAISRIAHRLHGGQLTPAMRLYTTRVTRLWVGYFFGMAALSVVVFVWAPWSAWSLLANLLTPLAIALVFVGEYLVRYRLHPEFERISLAAAVRAFQQRDTSAPLGR</sequence>
<keyword evidence="3" id="KW-1185">Reference proteome</keyword>
<feature type="transmembrane region" description="Helical" evidence="1">
    <location>
        <begin position="31"/>
        <end position="49"/>
    </location>
</feature>
<dbReference type="RefSeq" id="WP_173124651.1">
    <property type="nucleotide sequence ID" value="NZ_JABRWJ010000005.1"/>
</dbReference>
<dbReference type="Proteomes" id="UP000737171">
    <property type="component" value="Unassembled WGS sequence"/>
</dbReference>